<name>A0A232FA69_9HYME</name>
<evidence type="ECO:0000313" key="2">
    <source>
        <dbReference type="Proteomes" id="UP000215335"/>
    </source>
</evidence>
<dbReference type="Gene3D" id="3.90.320.10">
    <property type="match status" value="1"/>
</dbReference>
<accession>A0A232FA69</accession>
<organism evidence="1 2">
    <name type="scientific">Trichomalopsis sarcophagae</name>
    <dbReference type="NCBI Taxonomy" id="543379"/>
    <lineage>
        <taxon>Eukaryota</taxon>
        <taxon>Metazoa</taxon>
        <taxon>Ecdysozoa</taxon>
        <taxon>Arthropoda</taxon>
        <taxon>Hexapoda</taxon>
        <taxon>Insecta</taxon>
        <taxon>Pterygota</taxon>
        <taxon>Neoptera</taxon>
        <taxon>Endopterygota</taxon>
        <taxon>Hymenoptera</taxon>
        <taxon>Apocrita</taxon>
        <taxon>Proctotrupomorpha</taxon>
        <taxon>Chalcidoidea</taxon>
        <taxon>Pteromalidae</taxon>
        <taxon>Pteromalinae</taxon>
        <taxon>Trichomalopsis</taxon>
    </lineage>
</organism>
<evidence type="ECO:0000313" key="1">
    <source>
        <dbReference type="EMBL" id="OXU27207.1"/>
    </source>
</evidence>
<dbReference type="AlphaFoldDB" id="A0A232FA69"/>
<dbReference type="Proteomes" id="UP000215335">
    <property type="component" value="Unassembled WGS sequence"/>
</dbReference>
<sequence>MYVSGLRIYDLFIYSPVTNGSCLIQCEHFYFNYYLPAVRDKMRKSLTSVQNTSSKEVQNVHCQVQMYVSGLTICDLFIYSSVTNGSCLIQVHRNETFLENIIYKCEHFYFNYYLSAVRDKMRKSLTSVQNTSSKEVQNVHVINNDIRSFTGKDISNIKLN</sequence>
<protein>
    <submittedName>
        <fullName evidence="1">Uncharacterized protein</fullName>
    </submittedName>
</protein>
<keyword evidence="2" id="KW-1185">Reference proteome</keyword>
<dbReference type="InterPro" id="IPR011604">
    <property type="entry name" value="PDDEXK-like_dom_sf"/>
</dbReference>
<comment type="caution">
    <text evidence="1">The sequence shown here is derived from an EMBL/GenBank/DDBJ whole genome shotgun (WGS) entry which is preliminary data.</text>
</comment>
<gene>
    <name evidence="1" type="ORF">TSAR_015051</name>
</gene>
<dbReference type="EMBL" id="NNAY01000647">
    <property type="protein sequence ID" value="OXU27207.1"/>
    <property type="molecule type" value="Genomic_DNA"/>
</dbReference>
<proteinExistence type="predicted"/>
<reference evidence="1 2" key="1">
    <citation type="journal article" date="2017" name="Curr. Biol.">
        <title>The Evolution of Venom by Co-option of Single-Copy Genes.</title>
        <authorList>
            <person name="Martinson E.O."/>
            <person name="Mrinalini"/>
            <person name="Kelkar Y.D."/>
            <person name="Chang C.H."/>
            <person name="Werren J.H."/>
        </authorList>
    </citation>
    <scope>NUCLEOTIDE SEQUENCE [LARGE SCALE GENOMIC DNA]</scope>
    <source>
        <strain evidence="1 2">Alberta</strain>
        <tissue evidence="1">Whole body</tissue>
    </source>
</reference>